<reference evidence="4 5" key="1">
    <citation type="journal article" date="2017" name="ISME J.">
        <title>Potential for microbial H2 and metal transformations associated with novel bacteria and archaea in deep terrestrial subsurface sediments.</title>
        <authorList>
            <person name="Hernsdorf A.W."/>
            <person name="Amano Y."/>
            <person name="Miyakawa K."/>
            <person name="Ise K."/>
            <person name="Suzuki Y."/>
            <person name="Anantharaman K."/>
            <person name="Probst A."/>
            <person name="Burstein D."/>
            <person name="Thomas B.C."/>
            <person name="Banfield J.F."/>
        </authorList>
    </citation>
    <scope>NUCLEOTIDE SEQUENCE [LARGE SCALE GENOMIC DNA]</scope>
    <source>
        <strain evidence="4">HGW-Wallbacteria-1</strain>
    </source>
</reference>
<proteinExistence type="predicted"/>
<evidence type="ECO:0000256" key="2">
    <source>
        <dbReference type="ARBA" id="ARBA00022643"/>
    </source>
</evidence>
<dbReference type="CDD" id="cd04730">
    <property type="entry name" value="NPD_like"/>
    <property type="match status" value="1"/>
</dbReference>
<accession>A0A2N1PM74</accession>
<keyword evidence="2" id="KW-0288">FMN</keyword>
<dbReference type="Pfam" id="PF03060">
    <property type="entry name" value="NMO"/>
    <property type="match status" value="1"/>
</dbReference>
<dbReference type="EMBL" id="PGXC01000019">
    <property type="protein sequence ID" value="PKK89382.1"/>
    <property type="molecule type" value="Genomic_DNA"/>
</dbReference>
<sequence length="339" mass="36687">MKTPLLDRLTASGKEFLGVEYPIICGAMTWVSEPGLVSAVSNAGGFGCLAGGNTPVDILEEQISRTRELTQKPFGINLITIAPAYRDHLKMVSRHQLPFVIFAGSFPKRQEVQAAKATGAKVLCFASTESIARRMIDFGADGLILEGMEAGGHVGHVALSVLVQQVLFKVPGVPVFVAGGIATGRMCANLMLLGAAGVQLGTRFAIARESCAHPRFKESFIRAKARDAVSTPQFDNRLPVVAVRALFNEATNDFGRLQLDLIRQLDDKLIDRDRAQMLVEEFWMGKLRTAVMEGDVKRGSLMAGQSVGLVNRVQPVADIISELVAEAEEELNRIKTLLG</sequence>
<evidence type="ECO:0000256" key="3">
    <source>
        <dbReference type="ARBA" id="ARBA00023002"/>
    </source>
</evidence>
<dbReference type="Gene3D" id="3.20.20.70">
    <property type="entry name" value="Aldolase class I"/>
    <property type="match status" value="1"/>
</dbReference>
<evidence type="ECO:0000313" key="4">
    <source>
        <dbReference type="EMBL" id="PKK89382.1"/>
    </source>
</evidence>
<dbReference type="InterPro" id="IPR004136">
    <property type="entry name" value="NMO"/>
</dbReference>
<evidence type="ECO:0000313" key="5">
    <source>
        <dbReference type="Proteomes" id="UP000233256"/>
    </source>
</evidence>
<dbReference type="GO" id="GO:0018580">
    <property type="term" value="F:nitronate monooxygenase activity"/>
    <property type="evidence" value="ECO:0007669"/>
    <property type="project" value="InterPro"/>
</dbReference>
<dbReference type="PANTHER" id="PTHR32332">
    <property type="entry name" value="2-NITROPROPANE DIOXYGENASE"/>
    <property type="match status" value="1"/>
</dbReference>
<organism evidence="4 5">
    <name type="scientific">Candidatus Wallbacteria bacterium HGW-Wallbacteria-1</name>
    <dbReference type="NCBI Taxonomy" id="2013854"/>
    <lineage>
        <taxon>Bacteria</taxon>
        <taxon>Candidatus Walliibacteriota</taxon>
    </lineage>
</organism>
<dbReference type="InterPro" id="IPR013785">
    <property type="entry name" value="Aldolase_TIM"/>
</dbReference>
<protein>
    <submittedName>
        <fullName evidence="4">Uncharacterized protein</fullName>
    </submittedName>
</protein>
<dbReference type="SUPFAM" id="SSF51412">
    <property type="entry name" value="Inosine monophosphate dehydrogenase (IMPDH)"/>
    <property type="match status" value="1"/>
</dbReference>
<dbReference type="Proteomes" id="UP000233256">
    <property type="component" value="Unassembled WGS sequence"/>
</dbReference>
<dbReference type="AlphaFoldDB" id="A0A2N1PM74"/>
<keyword evidence="3" id="KW-0560">Oxidoreductase</keyword>
<keyword evidence="1" id="KW-0285">Flavoprotein</keyword>
<name>A0A2N1PM74_9BACT</name>
<evidence type="ECO:0000256" key="1">
    <source>
        <dbReference type="ARBA" id="ARBA00022630"/>
    </source>
</evidence>
<comment type="caution">
    <text evidence="4">The sequence shown here is derived from an EMBL/GenBank/DDBJ whole genome shotgun (WGS) entry which is preliminary data.</text>
</comment>
<dbReference type="PANTHER" id="PTHR32332:SF20">
    <property type="entry name" value="2-NITROPROPANE DIOXYGENASE-LIKE PROTEIN"/>
    <property type="match status" value="1"/>
</dbReference>
<gene>
    <name evidence="4" type="ORF">CVV64_14685</name>
</gene>